<comment type="caution">
    <text evidence="2">The sequence shown here is derived from an EMBL/GenBank/DDBJ whole genome shotgun (WGS) entry which is preliminary data.</text>
</comment>
<dbReference type="EMBL" id="JWZT01001618">
    <property type="protein sequence ID" value="KII71780.1"/>
    <property type="molecule type" value="Genomic_DNA"/>
</dbReference>
<protein>
    <submittedName>
        <fullName evidence="2">Uncharacterized protein</fullName>
    </submittedName>
</protein>
<organism evidence="2 3">
    <name type="scientific">Thelohanellus kitauei</name>
    <name type="common">Myxosporean</name>
    <dbReference type="NCBI Taxonomy" id="669202"/>
    <lineage>
        <taxon>Eukaryota</taxon>
        <taxon>Metazoa</taxon>
        <taxon>Cnidaria</taxon>
        <taxon>Myxozoa</taxon>
        <taxon>Myxosporea</taxon>
        <taxon>Bivalvulida</taxon>
        <taxon>Platysporina</taxon>
        <taxon>Myxobolidae</taxon>
        <taxon>Thelohanellus</taxon>
    </lineage>
</organism>
<proteinExistence type="predicted"/>
<reference evidence="2 3" key="1">
    <citation type="journal article" date="2014" name="Genome Biol. Evol.">
        <title>The genome of the myxosporean Thelohanellus kitauei shows adaptations to nutrient acquisition within its fish host.</title>
        <authorList>
            <person name="Yang Y."/>
            <person name="Xiong J."/>
            <person name="Zhou Z."/>
            <person name="Huo F."/>
            <person name="Miao W."/>
            <person name="Ran C."/>
            <person name="Liu Y."/>
            <person name="Zhang J."/>
            <person name="Feng J."/>
            <person name="Wang M."/>
            <person name="Wang M."/>
            <person name="Wang L."/>
            <person name="Yao B."/>
        </authorList>
    </citation>
    <scope>NUCLEOTIDE SEQUENCE [LARGE SCALE GENOMIC DNA]</scope>
    <source>
        <strain evidence="2">Wuqing</strain>
    </source>
</reference>
<sequence>MNLVVIFVLAVQLSAAYLRTSGCYEVIGTTRNTLIALYSNEKANFLPDELYMRIYQAEISPNNPVIDKADVQYKLKIVGSCYGVKYHSFNLLRLNDGLGYHTLLFVTFSIDVGGKQVIDAYHLNFKTFKYINTISGSENIVHMSIGIAKGLDDLENLGKSLITTVERIDKLRDGQVYSIEFLKYLKGSQIYFVPNSDHIYQNVPRYAEIKISLIDKRQREVYNPEAIKDIIEIQVVSKDEMKNSEILFYTTEYMKKYDLRIEITEPDTQKLWRSVYTFSEGMFVKRERSSSNAEFIGIVPSFLEVTTGK</sequence>
<dbReference type="AlphaFoldDB" id="A0A0C2N637"/>
<keyword evidence="3" id="KW-1185">Reference proteome</keyword>
<name>A0A0C2N637_THEKT</name>
<gene>
    <name evidence="2" type="ORF">RF11_12439</name>
</gene>
<dbReference type="Proteomes" id="UP000031668">
    <property type="component" value="Unassembled WGS sequence"/>
</dbReference>
<feature type="signal peptide" evidence="1">
    <location>
        <begin position="1"/>
        <end position="16"/>
    </location>
</feature>
<keyword evidence="1" id="KW-0732">Signal</keyword>
<accession>A0A0C2N637</accession>
<evidence type="ECO:0000256" key="1">
    <source>
        <dbReference type="SAM" id="SignalP"/>
    </source>
</evidence>
<feature type="chain" id="PRO_5002152813" evidence="1">
    <location>
        <begin position="17"/>
        <end position="309"/>
    </location>
</feature>
<evidence type="ECO:0000313" key="3">
    <source>
        <dbReference type="Proteomes" id="UP000031668"/>
    </source>
</evidence>
<evidence type="ECO:0000313" key="2">
    <source>
        <dbReference type="EMBL" id="KII71780.1"/>
    </source>
</evidence>